<dbReference type="Proteomes" id="UP000266177">
    <property type="component" value="Unassembled WGS sequence"/>
</dbReference>
<comment type="caution">
    <text evidence="1">The sequence shown here is derived from an EMBL/GenBank/DDBJ whole genome shotgun (WGS) entry which is preliminary data.</text>
</comment>
<reference evidence="1 2" key="1">
    <citation type="submission" date="2018-09" db="EMBL/GenBank/DDBJ databases">
        <title>Paenibacillus SK2017-BO5.</title>
        <authorList>
            <person name="Piskunova J.V."/>
            <person name="Dubiley S.A."/>
            <person name="Severinov K.V."/>
        </authorList>
    </citation>
    <scope>NUCLEOTIDE SEQUENCE [LARGE SCALE GENOMIC DNA]</scope>
    <source>
        <strain evidence="1 2">BO5</strain>
    </source>
</reference>
<name>A0A3A3GNN9_PANTH</name>
<gene>
    <name evidence="1" type="ORF">DQX05_02445</name>
</gene>
<protein>
    <submittedName>
        <fullName evidence="1">Uncharacterized protein</fullName>
    </submittedName>
</protein>
<dbReference type="AlphaFoldDB" id="A0A3A3GNN9"/>
<dbReference type="EMBL" id="QYZD01000001">
    <property type="protein sequence ID" value="RJG26900.1"/>
    <property type="molecule type" value="Genomic_DNA"/>
</dbReference>
<accession>A0A3A3GNN9</accession>
<sequence length="90" mass="10201">MEFLRLRAGGPGLGIVQRAREFVPCGRHAFLDRGRSISELPRMPRDDGLHQLDSELPLADGQEWMWGSGGIGYLFWCDRCKVSGHLWQCT</sequence>
<proteinExistence type="predicted"/>
<organism evidence="1 2">
    <name type="scientific">Paenibacillus thiaminolyticus</name>
    <name type="common">Bacillus thiaminolyticus</name>
    <dbReference type="NCBI Taxonomy" id="49283"/>
    <lineage>
        <taxon>Bacteria</taxon>
        <taxon>Bacillati</taxon>
        <taxon>Bacillota</taxon>
        <taxon>Bacilli</taxon>
        <taxon>Bacillales</taxon>
        <taxon>Paenibacillaceae</taxon>
        <taxon>Paenibacillus</taxon>
    </lineage>
</organism>
<evidence type="ECO:0000313" key="1">
    <source>
        <dbReference type="EMBL" id="RJG26900.1"/>
    </source>
</evidence>
<evidence type="ECO:0000313" key="2">
    <source>
        <dbReference type="Proteomes" id="UP000266177"/>
    </source>
</evidence>